<evidence type="ECO:0000313" key="7">
    <source>
        <dbReference type="Proteomes" id="UP000595823"/>
    </source>
</evidence>
<dbReference type="InterPro" id="IPR000573">
    <property type="entry name" value="AconitaseA/IPMdHydase_ssu_swvl"/>
</dbReference>
<dbReference type="InterPro" id="IPR015928">
    <property type="entry name" value="Aconitase/3IPM_dehydase_swvl"/>
</dbReference>
<dbReference type="EMBL" id="CP054705">
    <property type="protein sequence ID" value="QQK77816.1"/>
    <property type="molecule type" value="Genomic_DNA"/>
</dbReference>
<sequence length="194" mass="21383">MKVIYPILITMYKVSQIKKEEVTLEGKMKGKIWKFGNNINTDEMMPNIAFLESLEGQKKLVFESIRPGWSSQVQEGDIIIGGENFGTGSSRPGAKLLRELGVVAIIADSLNGLFLRNCVNFGVVGLSCQGISSSFEEGEIAEVHPYDGEILNVSKRKVHQAEILPEKLVNLALKGGIEPLLESEGYLKKTTNEK</sequence>
<evidence type="ECO:0000313" key="6">
    <source>
        <dbReference type="EMBL" id="QQK77816.1"/>
    </source>
</evidence>
<protein>
    <submittedName>
        <fullName evidence="6">3-isopropylmalate dehydratase</fullName>
    </submittedName>
</protein>
<keyword evidence="2" id="KW-0028">Amino-acid biosynthesis</keyword>
<reference evidence="6 7" key="1">
    <citation type="submission" date="2020-06" db="EMBL/GenBank/DDBJ databases">
        <title>Genomic analysis of Salicibibacter sp. NKC5-3.</title>
        <authorList>
            <person name="Oh Y.J."/>
        </authorList>
    </citation>
    <scope>NUCLEOTIDE SEQUENCE [LARGE SCALE GENOMIC DNA]</scope>
    <source>
        <strain evidence="6 7">NKC5-3</strain>
    </source>
</reference>
<organism evidence="6 7">
    <name type="scientific">Salicibibacter cibarius</name>
    <dbReference type="NCBI Taxonomy" id="2743000"/>
    <lineage>
        <taxon>Bacteria</taxon>
        <taxon>Bacillati</taxon>
        <taxon>Bacillota</taxon>
        <taxon>Bacilli</taxon>
        <taxon>Bacillales</taxon>
        <taxon>Bacillaceae</taxon>
        <taxon>Salicibibacter</taxon>
    </lineage>
</organism>
<dbReference type="KEGG" id="scia:HUG15_21035"/>
<dbReference type="GO" id="GO:0016829">
    <property type="term" value="F:lyase activity"/>
    <property type="evidence" value="ECO:0007669"/>
    <property type="project" value="UniProtKB-KW"/>
</dbReference>
<dbReference type="Gene3D" id="3.20.19.10">
    <property type="entry name" value="Aconitase, domain 4"/>
    <property type="match status" value="1"/>
</dbReference>
<dbReference type="SUPFAM" id="SSF52016">
    <property type="entry name" value="LeuD/IlvD-like"/>
    <property type="match status" value="1"/>
</dbReference>
<feature type="domain" description="Aconitase A/isopropylmalate dehydratase small subunit swivel" evidence="5">
    <location>
        <begin position="72"/>
        <end position="127"/>
    </location>
</feature>
<keyword evidence="3" id="KW-0456">Lyase</keyword>
<accession>A0A7T6Z7I8</accession>
<keyword evidence="7" id="KW-1185">Reference proteome</keyword>
<dbReference type="Proteomes" id="UP000595823">
    <property type="component" value="Chromosome"/>
</dbReference>
<name>A0A7T6Z7I8_9BACI</name>
<evidence type="ECO:0000256" key="4">
    <source>
        <dbReference type="ARBA" id="ARBA00023304"/>
    </source>
</evidence>
<dbReference type="AlphaFoldDB" id="A0A7T6Z7I8"/>
<gene>
    <name evidence="6" type="ORF">HUG15_21035</name>
</gene>
<dbReference type="GO" id="GO:0009098">
    <property type="term" value="P:L-leucine biosynthetic process"/>
    <property type="evidence" value="ECO:0007669"/>
    <property type="project" value="UniProtKB-KW"/>
</dbReference>
<keyword evidence="1" id="KW-0432">Leucine biosynthesis</keyword>
<proteinExistence type="predicted"/>
<dbReference type="InterPro" id="IPR050075">
    <property type="entry name" value="LeuD"/>
</dbReference>
<evidence type="ECO:0000256" key="2">
    <source>
        <dbReference type="ARBA" id="ARBA00022605"/>
    </source>
</evidence>
<evidence type="ECO:0000256" key="3">
    <source>
        <dbReference type="ARBA" id="ARBA00023239"/>
    </source>
</evidence>
<evidence type="ECO:0000256" key="1">
    <source>
        <dbReference type="ARBA" id="ARBA00022430"/>
    </source>
</evidence>
<dbReference type="Pfam" id="PF00694">
    <property type="entry name" value="Aconitase_C"/>
    <property type="match status" value="1"/>
</dbReference>
<dbReference type="PANTHER" id="PTHR43345">
    <property type="entry name" value="3-ISOPROPYLMALATE DEHYDRATASE SMALL SUBUNIT 2-RELATED-RELATED"/>
    <property type="match status" value="1"/>
</dbReference>
<keyword evidence="4" id="KW-0100">Branched-chain amino acid biosynthesis</keyword>
<dbReference type="PANTHER" id="PTHR43345:SF9">
    <property type="entry name" value="3-ISOPROPYLMALATE DEHYDRATASE SMALL SUBUNIT"/>
    <property type="match status" value="1"/>
</dbReference>
<evidence type="ECO:0000259" key="5">
    <source>
        <dbReference type="Pfam" id="PF00694"/>
    </source>
</evidence>